<accession>A0AAE0ILB3</accession>
<keyword evidence="1" id="KW-0472">Membrane</keyword>
<dbReference type="Proteomes" id="UP001286456">
    <property type="component" value="Unassembled WGS sequence"/>
</dbReference>
<reference evidence="2" key="2">
    <citation type="submission" date="2023-06" db="EMBL/GenBank/DDBJ databases">
        <authorList>
            <consortium name="Lawrence Berkeley National Laboratory"/>
            <person name="Haridas S."/>
            <person name="Hensen N."/>
            <person name="Bonometti L."/>
            <person name="Westerberg I."/>
            <person name="Brannstrom I.O."/>
            <person name="Guillou S."/>
            <person name="Cros-Aarteil S."/>
            <person name="Calhoun S."/>
            <person name="Kuo A."/>
            <person name="Mondo S."/>
            <person name="Pangilinan J."/>
            <person name="Riley R."/>
            <person name="Labutti K."/>
            <person name="Andreopoulos B."/>
            <person name="Lipzen A."/>
            <person name="Chen C."/>
            <person name="Yanf M."/>
            <person name="Daum C."/>
            <person name="Ng V."/>
            <person name="Clum A."/>
            <person name="Steindorff A."/>
            <person name="Ohm R."/>
            <person name="Martin F."/>
            <person name="Silar P."/>
            <person name="Natvig D."/>
            <person name="Lalanne C."/>
            <person name="Gautier V."/>
            <person name="Ament-Velasquez S.L."/>
            <person name="Kruys A."/>
            <person name="Hutchinson M.I."/>
            <person name="Powell A.J."/>
            <person name="Barry K."/>
            <person name="Miller A.N."/>
            <person name="Grigoriev I.V."/>
            <person name="Debuchy R."/>
            <person name="Gladieux P."/>
            <person name="Thoren M.H."/>
            <person name="Johannesson H."/>
        </authorList>
    </citation>
    <scope>NUCLEOTIDE SEQUENCE</scope>
    <source>
        <strain evidence="2">SMH4131-1</strain>
    </source>
</reference>
<evidence type="ECO:0000256" key="1">
    <source>
        <dbReference type="SAM" id="Phobius"/>
    </source>
</evidence>
<protein>
    <submittedName>
        <fullName evidence="2">Uncharacterized protein</fullName>
    </submittedName>
</protein>
<evidence type="ECO:0000313" key="3">
    <source>
        <dbReference type="Proteomes" id="UP001286456"/>
    </source>
</evidence>
<feature type="transmembrane region" description="Helical" evidence="1">
    <location>
        <begin position="55"/>
        <end position="74"/>
    </location>
</feature>
<organism evidence="2 3">
    <name type="scientific">Cercophora scortea</name>
    <dbReference type="NCBI Taxonomy" id="314031"/>
    <lineage>
        <taxon>Eukaryota</taxon>
        <taxon>Fungi</taxon>
        <taxon>Dikarya</taxon>
        <taxon>Ascomycota</taxon>
        <taxon>Pezizomycotina</taxon>
        <taxon>Sordariomycetes</taxon>
        <taxon>Sordariomycetidae</taxon>
        <taxon>Sordariales</taxon>
        <taxon>Lasiosphaeriaceae</taxon>
        <taxon>Cercophora</taxon>
    </lineage>
</organism>
<dbReference type="AlphaFoldDB" id="A0AAE0ILB3"/>
<gene>
    <name evidence="2" type="ORF">B0T19DRAFT_154612</name>
</gene>
<keyword evidence="1" id="KW-0812">Transmembrane</keyword>
<sequence length="158" mass="17401">MSWLVWGNFFTLARGFYPSPTIAIGGGALPALLLCSGTTGGSMTKKAPYFFPADYYLACIYLAISNILYTMHYMTYSRARGGSRHTRANISSLVKILAKREFSGDAWLAIDTSGGICETSHFFPPRLFGDTHSVSDERTEPVFEVFCFGAEVLTPAWV</sequence>
<proteinExistence type="predicted"/>
<dbReference type="EMBL" id="JAUEPO010000003">
    <property type="protein sequence ID" value="KAK3327149.1"/>
    <property type="molecule type" value="Genomic_DNA"/>
</dbReference>
<name>A0AAE0ILB3_9PEZI</name>
<reference evidence="2" key="1">
    <citation type="journal article" date="2023" name="Mol. Phylogenet. Evol.">
        <title>Genome-scale phylogeny and comparative genomics of the fungal order Sordariales.</title>
        <authorList>
            <person name="Hensen N."/>
            <person name="Bonometti L."/>
            <person name="Westerberg I."/>
            <person name="Brannstrom I.O."/>
            <person name="Guillou S."/>
            <person name="Cros-Aarteil S."/>
            <person name="Calhoun S."/>
            <person name="Haridas S."/>
            <person name="Kuo A."/>
            <person name="Mondo S."/>
            <person name="Pangilinan J."/>
            <person name="Riley R."/>
            <person name="LaButti K."/>
            <person name="Andreopoulos B."/>
            <person name="Lipzen A."/>
            <person name="Chen C."/>
            <person name="Yan M."/>
            <person name="Daum C."/>
            <person name="Ng V."/>
            <person name="Clum A."/>
            <person name="Steindorff A."/>
            <person name="Ohm R.A."/>
            <person name="Martin F."/>
            <person name="Silar P."/>
            <person name="Natvig D.O."/>
            <person name="Lalanne C."/>
            <person name="Gautier V."/>
            <person name="Ament-Velasquez S.L."/>
            <person name="Kruys A."/>
            <person name="Hutchinson M.I."/>
            <person name="Powell A.J."/>
            <person name="Barry K."/>
            <person name="Miller A.N."/>
            <person name="Grigoriev I.V."/>
            <person name="Debuchy R."/>
            <person name="Gladieux P."/>
            <person name="Hiltunen Thoren M."/>
            <person name="Johannesson H."/>
        </authorList>
    </citation>
    <scope>NUCLEOTIDE SEQUENCE</scope>
    <source>
        <strain evidence="2">SMH4131-1</strain>
    </source>
</reference>
<keyword evidence="3" id="KW-1185">Reference proteome</keyword>
<keyword evidence="1" id="KW-1133">Transmembrane helix</keyword>
<comment type="caution">
    <text evidence="2">The sequence shown here is derived from an EMBL/GenBank/DDBJ whole genome shotgun (WGS) entry which is preliminary data.</text>
</comment>
<evidence type="ECO:0000313" key="2">
    <source>
        <dbReference type="EMBL" id="KAK3327149.1"/>
    </source>
</evidence>